<accession>A0A6H2EN38</accession>
<dbReference type="CDD" id="cd10148">
    <property type="entry name" value="CsoR-like_DUF156"/>
    <property type="match status" value="1"/>
</dbReference>
<dbReference type="GO" id="GO:0046872">
    <property type="term" value="F:metal ion binding"/>
    <property type="evidence" value="ECO:0007669"/>
    <property type="project" value="InterPro"/>
</dbReference>
<dbReference type="KEGG" id="arca:HC352_08210"/>
<dbReference type="RefSeq" id="WP_168918411.1">
    <property type="nucleotide sequence ID" value="NZ_CP050804.1"/>
</dbReference>
<evidence type="ECO:0000256" key="1">
    <source>
        <dbReference type="ARBA" id="ARBA00005428"/>
    </source>
</evidence>
<gene>
    <name evidence="3" type="ORF">HC352_08210</name>
</gene>
<keyword evidence="4" id="KW-1185">Reference proteome</keyword>
<dbReference type="Gene3D" id="1.20.58.1000">
    <property type="entry name" value="Metal-sensitive repressor, helix protomer"/>
    <property type="match status" value="1"/>
</dbReference>
<dbReference type="EMBL" id="CP050804">
    <property type="protein sequence ID" value="QJC22489.1"/>
    <property type="molecule type" value="Genomic_DNA"/>
</dbReference>
<comment type="similarity">
    <text evidence="1">Belongs to the CsoR family.</text>
</comment>
<organism evidence="3 4">
    <name type="scientific">Arcanobacterium buesumense</name>
    <dbReference type="NCBI Taxonomy" id="2722751"/>
    <lineage>
        <taxon>Bacteria</taxon>
        <taxon>Bacillati</taxon>
        <taxon>Actinomycetota</taxon>
        <taxon>Actinomycetes</taxon>
        <taxon>Actinomycetales</taxon>
        <taxon>Actinomycetaceae</taxon>
        <taxon>Arcanobacterium</taxon>
    </lineage>
</organism>
<reference evidence="3 4" key="1">
    <citation type="submission" date="2020-03" db="EMBL/GenBank/DDBJ databases">
        <title>Complete genome of Arcanobacterium buesumensis sp. nov. strain 2701.</title>
        <authorList>
            <person name="Borowiak M."/>
            <person name="Alssahen M."/>
            <person name="Laemmler C."/>
            <person name="Malorny B."/>
            <person name="Hassan A."/>
            <person name="Prenger-Berninghoff E."/>
            <person name="Ploetz M."/>
            <person name="Abdulmawjood A."/>
        </authorList>
    </citation>
    <scope>NUCLEOTIDE SEQUENCE [LARGE SCALE GENOMIC DNA]</scope>
    <source>
        <strain evidence="3 4">2701</strain>
    </source>
</reference>
<evidence type="ECO:0000256" key="2">
    <source>
        <dbReference type="ARBA" id="ARBA00023008"/>
    </source>
</evidence>
<dbReference type="Pfam" id="PF02583">
    <property type="entry name" value="Trns_repr_metal"/>
    <property type="match status" value="1"/>
</dbReference>
<proteinExistence type="inferred from homology"/>
<name>A0A6H2EN38_9ACTO</name>
<dbReference type="InterPro" id="IPR003735">
    <property type="entry name" value="Metal_Tscrpt_repr"/>
</dbReference>
<dbReference type="InterPro" id="IPR038390">
    <property type="entry name" value="Metal_Tscrpt_repr_sf"/>
</dbReference>
<dbReference type="AlphaFoldDB" id="A0A6H2EN38"/>
<dbReference type="Proteomes" id="UP000502298">
    <property type="component" value="Chromosome"/>
</dbReference>
<dbReference type="PANTHER" id="PTHR33677:SF5">
    <property type="entry name" value="TRANSCRIPTIONAL REPRESSOR FRMR"/>
    <property type="match status" value="1"/>
</dbReference>
<keyword evidence="2" id="KW-0186">Copper</keyword>
<dbReference type="GO" id="GO:0045892">
    <property type="term" value="P:negative regulation of DNA-templated transcription"/>
    <property type="evidence" value="ECO:0007669"/>
    <property type="project" value="UniProtKB-ARBA"/>
</dbReference>
<dbReference type="GO" id="GO:0003677">
    <property type="term" value="F:DNA binding"/>
    <property type="evidence" value="ECO:0007669"/>
    <property type="project" value="InterPro"/>
</dbReference>
<dbReference type="PANTHER" id="PTHR33677">
    <property type="entry name" value="TRANSCRIPTIONAL REPRESSOR FRMR-RELATED"/>
    <property type="match status" value="1"/>
</dbReference>
<evidence type="ECO:0000313" key="4">
    <source>
        <dbReference type="Proteomes" id="UP000502298"/>
    </source>
</evidence>
<sequence length="84" mass="9236">MKLPATDVKPAITRLKRARGQLDAVIAALENEEDCHDIIPQLAAVAKAVDRAGYLVIATGMKNCYAHGRDVDEEHLEKMFLSFA</sequence>
<protein>
    <submittedName>
        <fullName evidence="3">Metal-sensitive transcriptional regulator</fullName>
    </submittedName>
</protein>
<evidence type="ECO:0000313" key="3">
    <source>
        <dbReference type="EMBL" id="QJC22489.1"/>
    </source>
</evidence>